<organism evidence="2">
    <name type="scientific">marine sediment metagenome</name>
    <dbReference type="NCBI Taxonomy" id="412755"/>
    <lineage>
        <taxon>unclassified sequences</taxon>
        <taxon>metagenomes</taxon>
        <taxon>ecological metagenomes</taxon>
    </lineage>
</organism>
<dbReference type="SMART" id="SM00896">
    <property type="entry name" value="FDX-ACB"/>
    <property type="match status" value="1"/>
</dbReference>
<sequence>GAELDFEQLMSLERGTVKVKPLPKYPAIERDLSIIVDEGISWAEITEAVEKKPCGELEEIKFVGIYRGKGTASGKKSVTLSLRFRDEDGTLTHEMVDAFQADIVESLTQCVGAELRTA</sequence>
<reference evidence="2" key="1">
    <citation type="journal article" date="2014" name="Front. Microbiol.">
        <title>High frequency of phylogenetically diverse reductive dehalogenase-homologous genes in deep subseafloor sedimentary metagenomes.</title>
        <authorList>
            <person name="Kawai M."/>
            <person name="Futagami T."/>
            <person name="Toyoda A."/>
            <person name="Takaki Y."/>
            <person name="Nishi S."/>
            <person name="Hori S."/>
            <person name="Arai W."/>
            <person name="Tsubouchi T."/>
            <person name="Morono Y."/>
            <person name="Uchiyama I."/>
            <person name="Ito T."/>
            <person name="Fujiyama A."/>
            <person name="Inagaki F."/>
            <person name="Takami H."/>
        </authorList>
    </citation>
    <scope>NUCLEOTIDE SEQUENCE</scope>
    <source>
        <strain evidence="2">Expedition CK06-06</strain>
    </source>
</reference>
<gene>
    <name evidence="2" type="ORF">S01H1_48573</name>
</gene>
<dbReference type="AlphaFoldDB" id="X0WB45"/>
<evidence type="ECO:0000259" key="1">
    <source>
        <dbReference type="PROSITE" id="PS51447"/>
    </source>
</evidence>
<dbReference type="PROSITE" id="PS51447">
    <property type="entry name" value="FDX_ACB"/>
    <property type="match status" value="1"/>
</dbReference>
<accession>X0WB45</accession>
<dbReference type="SUPFAM" id="SSF54991">
    <property type="entry name" value="Anticodon-binding domain of PheRS"/>
    <property type="match status" value="1"/>
</dbReference>
<comment type="caution">
    <text evidence="2">The sequence shown here is derived from an EMBL/GenBank/DDBJ whole genome shotgun (WGS) entry which is preliminary data.</text>
</comment>
<feature type="non-terminal residue" evidence="2">
    <location>
        <position position="1"/>
    </location>
</feature>
<dbReference type="InterPro" id="IPR005121">
    <property type="entry name" value="Fdx_antiC-bd"/>
</dbReference>
<proteinExistence type="predicted"/>
<dbReference type="InterPro" id="IPR036690">
    <property type="entry name" value="Fdx_antiC-bd_sf"/>
</dbReference>
<dbReference type="EMBL" id="BARS01031196">
    <property type="protein sequence ID" value="GAG28149.1"/>
    <property type="molecule type" value="Genomic_DNA"/>
</dbReference>
<name>X0WB45_9ZZZZ</name>
<evidence type="ECO:0000313" key="2">
    <source>
        <dbReference type="EMBL" id="GAG28149.1"/>
    </source>
</evidence>
<feature type="domain" description="FDX-ACB" evidence="1">
    <location>
        <begin position="23"/>
        <end position="116"/>
    </location>
</feature>
<dbReference type="Gene3D" id="3.30.70.380">
    <property type="entry name" value="Ferrodoxin-fold anticodon-binding domain"/>
    <property type="match status" value="1"/>
</dbReference>
<protein>
    <recommendedName>
        <fullName evidence="1">FDX-ACB domain-containing protein</fullName>
    </recommendedName>
</protein>
<dbReference type="Pfam" id="PF03147">
    <property type="entry name" value="FDX-ACB"/>
    <property type="match status" value="1"/>
</dbReference>